<keyword evidence="1" id="KW-1133">Transmembrane helix</keyword>
<protein>
    <submittedName>
        <fullName evidence="2">Oxidoreductase</fullName>
    </submittedName>
</protein>
<dbReference type="EMBL" id="AOME01000022">
    <property type="protein sequence ID" value="EMA54816.1"/>
    <property type="molecule type" value="Genomic_DNA"/>
</dbReference>
<dbReference type="InterPro" id="IPR016174">
    <property type="entry name" value="Di-haem_cyt_TM"/>
</dbReference>
<comment type="caution">
    <text evidence="2">The sequence shown here is derived from an EMBL/GenBank/DDBJ whole genome shotgun (WGS) entry which is preliminary data.</text>
</comment>
<keyword evidence="1" id="KW-0472">Membrane</keyword>
<keyword evidence="3" id="KW-1185">Reference proteome</keyword>
<evidence type="ECO:0000313" key="3">
    <source>
        <dbReference type="Proteomes" id="UP000011625"/>
    </source>
</evidence>
<dbReference type="AlphaFoldDB" id="M0NA98"/>
<name>M0NA98_9EURY</name>
<dbReference type="SUPFAM" id="SSF81342">
    <property type="entry name" value="Transmembrane di-heme cytochromes"/>
    <property type="match status" value="1"/>
</dbReference>
<dbReference type="STRING" id="1227456.C450_04663"/>
<evidence type="ECO:0000256" key="1">
    <source>
        <dbReference type="SAM" id="Phobius"/>
    </source>
</evidence>
<organism evidence="2 3">
    <name type="scientific">Halococcus salifodinae DSM 8989</name>
    <dbReference type="NCBI Taxonomy" id="1227456"/>
    <lineage>
        <taxon>Archaea</taxon>
        <taxon>Methanobacteriati</taxon>
        <taxon>Methanobacteriota</taxon>
        <taxon>Stenosarchaea group</taxon>
        <taxon>Halobacteria</taxon>
        <taxon>Halobacteriales</taxon>
        <taxon>Halococcaceae</taxon>
        <taxon>Halococcus</taxon>
    </lineage>
</organism>
<dbReference type="Proteomes" id="UP000011625">
    <property type="component" value="Unassembled WGS sequence"/>
</dbReference>
<sequence>MHADMPLDYPWWLRVTHFFNFLFITLLVRSGLRVLASHPKLYWSDDALPNTEWLRVGDHKRETDIEHPF</sequence>
<evidence type="ECO:0000313" key="2">
    <source>
        <dbReference type="EMBL" id="EMA54816.1"/>
    </source>
</evidence>
<dbReference type="PATRIC" id="fig|1227456.3.peg.961"/>
<gene>
    <name evidence="2" type="ORF">C450_04663</name>
</gene>
<feature type="transmembrane region" description="Helical" evidence="1">
    <location>
        <begin position="12"/>
        <end position="32"/>
    </location>
</feature>
<keyword evidence="1" id="KW-0812">Transmembrane</keyword>
<dbReference type="GO" id="GO:0022904">
    <property type="term" value="P:respiratory electron transport chain"/>
    <property type="evidence" value="ECO:0007669"/>
    <property type="project" value="InterPro"/>
</dbReference>
<dbReference type="GO" id="GO:0016020">
    <property type="term" value="C:membrane"/>
    <property type="evidence" value="ECO:0007669"/>
    <property type="project" value="InterPro"/>
</dbReference>
<accession>M0NA98</accession>
<reference evidence="2 3" key="1">
    <citation type="journal article" date="2014" name="PLoS Genet.">
        <title>Phylogenetically driven sequencing of extremely halophilic archaea reveals strategies for static and dynamic osmo-response.</title>
        <authorList>
            <person name="Becker E.A."/>
            <person name="Seitzer P.M."/>
            <person name="Tritt A."/>
            <person name="Larsen D."/>
            <person name="Krusor M."/>
            <person name="Yao A.I."/>
            <person name="Wu D."/>
            <person name="Madern D."/>
            <person name="Eisen J.A."/>
            <person name="Darling A.E."/>
            <person name="Facciotti M.T."/>
        </authorList>
    </citation>
    <scope>NUCLEOTIDE SEQUENCE [LARGE SCALE GENOMIC DNA]</scope>
    <source>
        <strain evidence="2 3">DSM 8989</strain>
    </source>
</reference>
<proteinExistence type="predicted"/>